<dbReference type="Proteomes" id="UP000474718">
    <property type="component" value="Unassembled WGS sequence"/>
</dbReference>
<dbReference type="EMBL" id="WWVX01000002">
    <property type="protein sequence ID" value="MZL69045.1"/>
    <property type="molecule type" value="Genomic_DNA"/>
</dbReference>
<dbReference type="RefSeq" id="WP_021657939.1">
    <property type="nucleotide sequence ID" value="NZ_FQVY01000002.1"/>
</dbReference>
<keyword evidence="2" id="KW-0472">Membrane</keyword>
<keyword evidence="2" id="KW-1133">Transmembrane helix</keyword>
<evidence type="ECO:0000256" key="2">
    <source>
        <dbReference type="SAM" id="Phobius"/>
    </source>
</evidence>
<comment type="caution">
    <text evidence="4">The sequence shown here is derived from an EMBL/GenBank/DDBJ whole genome shotgun (WGS) entry which is preliminary data.</text>
</comment>
<gene>
    <name evidence="3" type="ORF">GT747_04580</name>
    <name evidence="4" type="ORF">SAMN05444424_1489</name>
</gene>
<evidence type="ECO:0000256" key="1">
    <source>
        <dbReference type="SAM" id="MobiDB-lite"/>
    </source>
</evidence>
<name>A0AAQ1MDA3_9FIRM</name>
<feature type="compositionally biased region" description="Low complexity" evidence="1">
    <location>
        <begin position="235"/>
        <end position="255"/>
    </location>
</feature>
<protein>
    <recommendedName>
        <fullName evidence="7">Ice-structuring protein</fullName>
    </recommendedName>
</protein>
<evidence type="ECO:0000313" key="6">
    <source>
        <dbReference type="Proteomes" id="UP000474718"/>
    </source>
</evidence>
<proteinExistence type="predicted"/>
<dbReference type="EMBL" id="FQVY01000002">
    <property type="protein sequence ID" value="SHG10505.1"/>
    <property type="molecule type" value="Genomic_DNA"/>
</dbReference>
<reference evidence="5" key="2">
    <citation type="submission" date="2016-11" db="EMBL/GenBank/DDBJ databases">
        <authorList>
            <person name="Jaros S."/>
            <person name="Januszkiewicz K."/>
            <person name="Wedrychowicz H."/>
        </authorList>
    </citation>
    <scope>NUCLEOTIDE SEQUENCE [LARGE SCALE GENOMIC DNA]</scope>
    <source>
        <strain evidence="5">DSM 4029</strain>
    </source>
</reference>
<reference evidence="4" key="1">
    <citation type="submission" date="2016-11" db="EMBL/GenBank/DDBJ databases">
        <authorList>
            <person name="Varghese N."/>
            <person name="Submissions S."/>
        </authorList>
    </citation>
    <scope>NUCLEOTIDE SEQUENCE</scope>
    <source>
        <strain evidence="4">DSM 4029</strain>
    </source>
</reference>
<dbReference type="AlphaFoldDB" id="A0AAQ1MDA3"/>
<evidence type="ECO:0000313" key="5">
    <source>
        <dbReference type="Proteomes" id="UP000184089"/>
    </source>
</evidence>
<feature type="transmembrane region" description="Helical" evidence="2">
    <location>
        <begin position="16"/>
        <end position="35"/>
    </location>
</feature>
<organism evidence="4 5">
    <name type="scientific">Bittarella massiliensis</name>
    <name type="common">ex Durand et al. 2017</name>
    <dbReference type="NCBI Taxonomy" id="1720313"/>
    <lineage>
        <taxon>Bacteria</taxon>
        <taxon>Bacillati</taxon>
        <taxon>Bacillota</taxon>
        <taxon>Clostridia</taxon>
        <taxon>Eubacteriales</taxon>
        <taxon>Oscillospiraceae</taxon>
        <taxon>Bittarella (ex Durand et al. 2017)</taxon>
    </lineage>
</organism>
<evidence type="ECO:0008006" key="7">
    <source>
        <dbReference type="Google" id="ProtNLM"/>
    </source>
</evidence>
<sequence length="274" mass="29355">MSARKHKLSKKGKARLAGYTILGLAVLGVAFLVFLGTKGVQFLLDDSDKRLEYQKFIEPVVMLDPVPFDSPDQANPDFLLQSAVWAVLKNEDTSRYATDQTGAVLLPAADVDLYGARLYGSDIKLEHKSFGDDTMKFQYDTATQCYRLPATGLMGYYTPLVSKMEKRGKIIRLTVGYVAAGSSWTGDADGNIYQPEVDKTMIYTLSKTSDGNYVIHSIAEAAEDEAVKNEQKKGSSSASSSAPAAGDGTTPAPGTENSPQEDTTSGEAAAPAAA</sequence>
<keyword evidence="6" id="KW-1185">Reference proteome</keyword>
<keyword evidence="2" id="KW-0812">Transmembrane</keyword>
<accession>A0AAQ1MDA3</accession>
<dbReference type="Proteomes" id="UP000184089">
    <property type="component" value="Unassembled WGS sequence"/>
</dbReference>
<feature type="region of interest" description="Disordered" evidence="1">
    <location>
        <begin position="223"/>
        <end position="274"/>
    </location>
</feature>
<reference evidence="3 6" key="3">
    <citation type="journal article" date="2019" name="Nat. Med.">
        <title>A library of human gut bacterial isolates paired with longitudinal multiomics data enables mechanistic microbiome research.</title>
        <authorList>
            <person name="Poyet M."/>
            <person name="Groussin M."/>
            <person name="Gibbons S.M."/>
            <person name="Avila-Pacheco J."/>
            <person name="Jiang X."/>
            <person name="Kearney S.M."/>
            <person name="Perrotta A.R."/>
            <person name="Berdy B."/>
            <person name="Zhao S."/>
            <person name="Lieberman T.D."/>
            <person name="Swanson P.K."/>
            <person name="Smith M."/>
            <person name="Roesemann S."/>
            <person name="Alexander J.E."/>
            <person name="Rich S.A."/>
            <person name="Livny J."/>
            <person name="Vlamakis H."/>
            <person name="Clish C."/>
            <person name="Bullock K."/>
            <person name="Deik A."/>
            <person name="Scott J."/>
            <person name="Pierce K.A."/>
            <person name="Xavier R.J."/>
            <person name="Alm E.J."/>
        </authorList>
    </citation>
    <scope>NUCLEOTIDE SEQUENCE [LARGE SCALE GENOMIC DNA]</scope>
    <source>
        <strain evidence="3 6">BIOML-A2</strain>
    </source>
</reference>
<evidence type="ECO:0000313" key="4">
    <source>
        <dbReference type="EMBL" id="SHG10505.1"/>
    </source>
</evidence>
<feature type="compositionally biased region" description="Polar residues" evidence="1">
    <location>
        <begin position="256"/>
        <end position="266"/>
    </location>
</feature>
<evidence type="ECO:0000313" key="3">
    <source>
        <dbReference type="EMBL" id="MZL69045.1"/>
    </source>
</evidence>